<evidence type="ECO:0000313" key="1">
    <source>
        <dbReference type="EMBL" id="MDQ0391800.1"/>
    </source>
</evidence>
<gene>
    <name evidence="1" type="ORF">J3R73_001592</name>
</gene>
<comment type="caution">
    <text evidence="1">The sequence shown here is derived from an EMBL/GenBank/DDBJ whole genome shotgun (WGS) entry which is preliminary data.</text>
</comment>
<dbReference type="Gene3D" id="3.30.10.10">
    <property type="entry name" value="Trypsin Inhibitor V, subunit A"/>
    <property type="match status" value="1"/>
</dbReference>
<reference evidence="1 2" key="1">
    <citation type="submission" date="2023-07" db="EMBL/GenBank/DDBJ databases">
        <title>Genomic Encyclopedia of Type Strains, Phase IV (KMG-IV): sequencing the most valuable type-strain genomes for metagenomic binning, comparative biology and taxonomic classification.</title>
        <authorList>
            <person name="Goeker M."/>
        </authorList>
    </citation>
    <scope>NUCLEOTIDE SEQUENCE [LARGE SCALE GENOMIC DNA]</scope>
    <source>
        <strain evidence="1 2">DSM 5896</strain>
    </source>
</reference>
<name>A0ABU0FCL7_9HYPH</name>
<keyword evidence="2" id="KW-1185">Reference proteome</keyword>
<proteinExistence type="predicted"/>
<accession>A0ABU0FCL7</accession>
<organism evidence="1 2">
    <name type="scientific">Labrys monachus</name>
    <dbReference type="NCBI Taxonomy" id="217067"/>
    <lineage>
        <taxon>Bacteria</taxon>
        <taxon>Pseudomonadati</taxon>
        <taxon>Pseudomonadota</taxon>
        <taxon>Alphaproteobacteria</taxon>
        <taxon>Hyphomicrobiales</taxon>
        <taxon>Xanthobacteraceae</taxon>
        <taxon>Labrys</taxon>
    </lineage>
</organism>
<dbReference type="Proteomes" id="UP001237448">
    <property type="component" value="Unassembled WGS sequence"/>
</dbReference>
<evidence type="ECO:0000313" key="2">
    <source>
        <dbReference type="Proteomes" id="UP001237448"/>
    </source>
</evidence>
<sequence>MANVWVYKEDGTMQCGMGNEISLEEMRGSLTEIVGSSSIISEEKRMLPLLRPALCGTPTGAVNAYELTEDGAYILFKGFVGPRGFKLWVWPAPSDGRKSLVEDRPVPWPFPWSHSSSDIDVEGLRANFANFISSLTQVGSQPTQILDLQGRRCRYYKQGDSLTMDFIPSRVNIEHDDANMITRIWFG</sequence>
<dbReference type="RefSeq" id="WP_307424699.1">
    <property type="nucleotide sequence ID" value="NZ_JAUSVK010000001.1"/>
</dbReference>
<dbReference type="EMBL" id="JAUSVK010000001">
    <property type="protein sequence ID" value="MDQ0391800.1"/>
    <property type="molecule type" value="Genomic_DNA"/>
</dbReference>
<protein>
    <submittedName>
        <fullName evidence="1">Uncharacterized protein</fullName>
    </submittedName>
</protein>